<feature type="domain" description="BTB" evidence="4">
    <location>
        <begin position="35"/>
        <end position="103"/>
    </location>
</feature>
<dbReference type="PANTHER" id="PTHR24412">
    <property type="entry name" value="KELCH PROTEIN"/>
    <property type="match status" value="1"/>
</dbReference>
<keyword evidence="1" id="KW-0880">Kelch repeat</keyword>
<dbReference type="InterPro" id="IPR011333">
    <property type="entry name" value="SKP1/BTB/POZ_sf"/>
</dbReference>
<evidence type="ECO:0000256" key="2">
    <source>
        <dbReference type="ARBA" id="ARBA00022737"/>
    </source>
</evidence>
<evidence type="ECO:0000259" key="4">
    <source>
        <dbReference type="PROSITE" id="PS50097"/>
    </source>
</evidence>
<dbReference type="AlphaFoldDB" id="A0A7M7KSN7"/>
<dbReference type="SMART" id="SM00225">
    <property type="entry name" value="BTB"/>
    <property type="match status" value="1"/>
</dbReference>
<reference evidence="5" key="1">
    <citation type="submission" date="2021-01" db="UniProtKB">
        <authorList>
            <consortium name="EnsemblMetazoa"/>
        </authorList>
    </citation>
    <scope>IDENTIFICATION</scope>
</reference>
<evidence type="ECO:0000256" key="1">
    <source>
        <dbReference type="ARBA" id="ARBA00022441"/>
    </source>
</evidence>
<dbReference type="PROSITE" id="PS50097">
    <property type="entry name" value="BTB"/>
    <property type="match status" value="1"/>
</dbReference>
<dbReference type="SUPFAM" id="SSF54695">
    <property type="entry name" value="POZ domain"/>
    <property type="match status" value="1"/>
</dbReference>
<protein>
    <recommendedName>
        <fullName evidence="4">BTB domain-containing protein</fullName>
    </recommendedName>
</protein>
<dbReference type="Gene3D" id="3.30.710.10">
    <property type="entry name" value="Potassium Channel Kv1.1, Chain A"/>
    <property type="match status" value="1"/>
</dbReference>
<dbReference type="Proteomes" id="UP000594260">
    <property type="component" value="Unplaced"/>
</dbReference>
<dbReference type="KEGG" id="vde:111254622"/>
<name>A0A7M7KSN7_VARDE</name>
<dbReference type="InParanoid" id="A0A7M7KSN7"/>
<dbReference type="InterPro" id="IPR000210">
    <property type="entry name" value="BTB/POZ_dom"/>
</dbReference>
<evidence type="ECO:0000313" key="6">
    <source>
        <dbReference type="Proteomes" id="UP000594260"/>
    </source>
</evidence>
<evidence type="ECO:0000256" key="3">
    <source>
        <dbReference type="ARBA" id="ARBA00023203"/>
    </source>
</evidence>
<dbReference type="Pfam" id="PF00651">
    <property type="entry name" value="BTB"/>
    <property type="match status" value="1"/>
</dbReference>
<dbReference type="RefSeq" id="XP_022671406.1">
    <property type="nucleotide sequence ID" value="XM_022815671.1"/>
</dbReference>
<keyword evidence="3" id="KW-0009">Actin-binding</keyword>
<evidence type="ECO:0000313" key="5">
    <source>
        <dbReference type="EnsemblMetazoa" id="XP_022671406"/>
    </source>
</evidence>
<dbReference type="EnsemblMetazoa" id="XM_022815671">
    <property type="protein sequence ID" value="XP_022671406"/>
    <property type="gene ID" value="LOC111254622"/>
</dbReference>
<organism evidence="5 6">
    <name type="scientific">Varroa destructor</name>
    <name type="common">Honeybee mite</name>
    <dbReference type="NCBI Taxonomy" id="109461"/>
    <lineage>
        <taxon>Eukaryota</taxon>
        <taxon>Metazoa</taxon>
        <taxon>Ecdysozoa</taxon>
        <taxon>Arthropoda</taxon>
        <taxon>Chelicerata</taxon>
        <taxon>Arachnida</taxon>
        <taxon>Acari</taxon>
        <taxon>Parasitiformes</taxon>
        <taxon>Mesostigmata</taxon>
        <taxon>Gamasina</taxon>
        <taxon>Dermanyssoidea</taxon>
        <taxon>Varroidae</taxon>
        <taxon>Varroa</taxon>
    </lineage>
</organism>
<dbReference type="PANTHER" id="PTHR24412:SF489">
    <property type="entry name" value="RING FINGER DOMAIN AND KELCH REPEAT-CONTAINING PROTEIN DDB_G0271372"/>
    <property type="match status" value="1"/>
</dbReference>
<keyword evidence="2" id="KW-0677">Repeat</keyword>
<dbReference type="OrthoDB" id="6478546at2759"/>
<dbReference type="GeneID" id="111254622"/>
<keyword evidence="6" id="KW-1185">Reference proteome</keyword>
<dbReference type="CDD" id="cd18186">
    <property type="entry name" value="BTB_POZ_ZBTB_KLHL-like"/>
    <property type="match status" value="1"/>
</dbReference>
<accession>A0A7M7KSN7</accession>
<proteinExistence type="predicted"/>
<sequence>MPNKVSTKMRIVDYNHGRKLLRMFNKRRLDSHPSCDLRIHSCDSKEAFSAHKLIAAAACPYFDALLSSNFVDSKAAKVELPFSNRVISALLDYIYSGTVQFDNASALELLYAADFLMIDYLKGPIVNFICADLKSVFTEQNIESIGVDASLVVCNILKYYVDDDDVTSAIGDLLMTLEEKSVDSDTLDGDDIVDPLMNSTRLGSTKSINCMPSKTCVFRIFSNKLYSFDGFGWSRVFCPEFNEKAPSLKSFAVVDKHGKFLYHTQDELRIFEIEDLYTNGAARSPSDRSLKPFQEEILSTQSSRLCFSENTIMALFTEANEIEQQIHIWNDLTQRFQPFGDIWPLSITYLDYIFEDSVQGKSRLFVVGNFKTLTGEVIANSVFAFNLCPITGAHLLLSYKSIPVLPYINNSYIYHHFNGKLLAIPRTIGRNFCKDFYMLDENSATWIPWEEAKLKVENRTILDVVSTKDSLYLIMSNFDHRWQNEFVQWNGHEFTDVTFSTSIPIEGKLLERISWIDYNVVNKVLQKARGLWL</sequence>